<dbReference type="AlphaFoldDB" id="A0A1L9TLQ9"/>
<organism evidence="2 3">
    <name type="scientific">Aspergillus sydowii CBS 593.65</name>
    <dbReference type="NCBI Taxonomy" id="1036612"/>
    <lineage>
        <taxon>Eukaryota</taxon>
        <taxon>Fungi</taxon>
        <taxon>Dikarya</taxon>
        <taxon>Ascomycota</taxon>
        <taxon>Pezizomycotina</taxon>
        <taxon>Eurotiomycetes</taxon>
        <taxon>Eurotiomycetidae</taxon>
        <taxon>Eurotiales</taxon>
        <taxon>Aspergillaceae</taxon>
        <taxon>Aspergillus</taxon>
        <taxon>Aspergillus subgen. Nidulantes</taxon>
    </lineage>
</organism>
<name>A0A1L9TLQ9_9EURO</name>
<dbReference type="InterPro" id="IPR029058">
    <property type="entry name" value="AB_hydrolase_fold"/>
</dbReference>
<accession>A0A1L9TLQ9</accession>
<dbReference type="GeneID" id="63767827"/>
<gene>
    <name evidence="2" type="ORF">ASPSYDRAFT_86966</name>
</gene>
<dbReference type="InterPro" id="IPR002925">
    <property type="entry name" value="Dienelactn_hydro"/>
</dbReference>
<dbReference type="Proteomes" id="UP000184356">
    <property type="component" value="Unassembled WGS sequence"/>
</dbReference>
<protein>
    <recommendedName>
        <fullName evidence="1">Dienelactone hydrolase domain-containing protein</fullName>
    </recommendedName>
</protein>
<dbReference type="SUPFAM" id="SSF53474">
    <property type="entry name" value="alpha/beta-Hydrolases"/>
    <property type="match status" value="1"/>
</dbReference>
<dbReference type="RefSeq" id="XP_040704182.1">
    <property type="nucleotide sequence ID" value="XM_040851754.1"/>
</dbReference>
<dbReference type="EMBL" id="KV878584">
    <property type="protein sequence ID" value="OJJ60376.1"/>
    <property type="molecule type" value="Genomic_DNA"/>
</dbReference>
<evidence type="ECO:0000313" key="2">
    <source>
        <dbReference type="EMBL" id="OJJ60376.1"/>
    </source>
</evidence>
<proteinExistence type="predicted"/>
<dbReference type="STRING" id="1036612.A0A1L9TLQ9"/>
<dbReference type="Pfam" id="PF01738">
    <property type="entry name" value="DLH"/>
    <property type="match status" value="1"/>
</dbReference>
<dbReference type="Gene3D" id="3.40.50.1820">
    <property type="entry name" value="alpha/beta hydrolase"/>
    <property type="match status" value="1"/>
</dbReference>
<dbReference type="GO" id="GO:0016787">
    <property type="term" value="F:hydrolase activity"/>
    <property type="evidence" value="ECO:0007669"/>
    <property type="project" value="InterPro"/>
</dbReference>
<dbReference type="OrthoDB" id="17560at2759"/>
<evidence type="ECO:0000313" key="3">
    <source>
        <dbReference type="Proteomes" id="UP000184356"/>
    </source>
</evidence>
<keyword evidence="3" id="KW-1185">Reference proteome</keyword>
<dbReference type="PANTHER" id="PTHR17630">
    <property type="entry name" value="DIENELACTONE HYDROLASE"/>
    <property type="match status" value="1"/>
</dbReference>
<sequence length="269" mass="29325">MPTTLDCCAKGKGADDTSVAKGAIIQIGPLDVYESKPPELTAHAPLLLLLPDGFGLVKHNFLLADAFAARGWRVLIPDYFEGNPVPIQHLRRSDPGLSEEDKAILQNFDLDMWLKDHSCEHVDNLLQQLTETLVPSKSRDHNVSLNVAGYCFGGKHALRMAGWKGVSSVASFHPFNVTPEDVQSIICPTYIGLAELDDMVPPTLKEDLERWGSISSGKTPGRDRSETALSIYPGMDHGFAARPDTADPAIAAQYAKALEDAVDFFLSKN</sequence>
<reference evidence="3" key="1">
    <citation type="journal article" date="2017" name="Genome Biol.">
        <title>Comparative genomics reveals high biological diversity and specific adaptations in the industrially and medically important fungal genus Aspergillus.</title>
        <authorList>
            <person name="de Vries R.P."/>
            <person name="Riley R."/>
            <person name="Wiebenga A."/>
            <person name="Aguilar-Osorio G."/>
            <person name="Amillis S."/>
            <person name="Uchima C.A."/>
            <person name="Anderluh G."/>
            <person name="Asadollahi M."/>
            <person name="Askin M."/>
            <person name="Barry K."/>
            <person name="Battaglia E."/>
            <person name="Bayram O."/>
            <person name="Benocci T."/>
            <person name="Braus-Stromeyer S.A."/>
            <person name="Caldana C."/>
            <person name="Canovas D."/>
            <person name="Cerqueira G.C."/>
            <person name="Chen F."/>
            <person name="Chen W."/>
            <person name="Choi C."/>
            <person name="Clum A."/>
            <person name="Dos Santos R.A."/>
            <person name="Damasio A.R."/>
            <person name="Diallinas G."/>
            <person name="Emri T."/>
            <person name="Fekete E."/>
            <person name="Flipphi M."/>
            <person name="Freyberg S."/>
            <person name="Gallo A."/>
            <person name="Gournas C."/>
            <person name="Habgood R."/>
            <person name="Hainaut M."/>
            <person name="Harispe M.L."/>
            <person name="Henrissat B."/>
            <person name="Hilden K.S."/>
            <person name="Hope R."/>
            <person name="Hossain A."/>
            <person name="Karabika E."/>
            <person name="Karaffa L."/>
            <person name="Karanyi Z."/>
            <person name="Krasevec N."/>
            <person name="Kuo A."/>
            <person name="Kusch H."/>
            <person name="LaButti K."/>
            <person name="Lagendijk E.L."/>
            <person name="Lapidus A."/>
            <person name="Levasseur A."/>
            <person name="Lindquist E."/>
            <person name="Lipzen A."/>
            <person name="Logrieco A.F."/>
            <person name="MacCabe A."/>
            <person name="Maekelae M.R."/>
            <person name="Malavazi I."/>
            <person name="Melin P."/>
            <person name="Meyer V."/>
            <person name="Mielnichuk N."/>
            <person name="Miskei M."/>
            <person name="Molnar A.P."/>
            <person name="Mule G."/>
            <person name="Ngan C.Y."/>
            <person name="Orejas M."/>
            <person name="Orosz E."/>
            <person name="Ouedraogo J.P."/>
            <person name="Overkamp K.M."/>
            <person name="Park H.-S."/>
            <person name="Perrone G."/>
            <person name="Piumi F."/>
            <person name="Punt P.J."/>
            <person name="Ram A.F."/>
            <person name="Ramon A."/>
            <person name="Rauscher S."/>
            <person name="Record E."/>
            <person name="Riano-Pachon D.M."/>
            <person name="Robert V."/>
            <person name="Roehrig J."/>
            <person name="Ruller R."/>
            <person name="Salamov A."/>
            <person name="Salih N.S."/>
            <person name="Samson R.A."/>
            <person name="Sandor E."/>
            <person name="Sanguinetti M."/>
            <person name="Schuetze T."/>
            <person name="Sepcic K."/>
            <person name="Shelest E."/>
            <person name="Sherlock G."/>
            <person name="Sophianopoulou V."/>
            <person name="Squina F.M."/>
            <person name="Sun H."/>
            <person name="Susca A."/>
            <person name="Todd R.B."/>
            <person name="Tsang A."/>
            <person name="Unkles S.E."/>
            <person name="van de Wiele N."/>
            <person name="van Rossen-Uffink D."/>
            <person name="Oliveira J.V."/>
            <person name="Vesth T.C."/>
            <person name="Visser J."/>
            <person name="Yu J.-H."/>
            <person name="Zhou M."/>
            <person name="Andersen M.R."/>
            <person name="Archer D.B."/>
            <person name="Baker S.E."/>
            <person name="Benoit I."/>
            <person name="Brakhage A.A."/>
            <person name="Braus G.H."/>
            <person name="Fischer R."/>
            <person name="Frisvad J.C."/>
            <person name="Goldman G.H."/>
            <person name="Houbraken J."/>
            <person name="Oakley B."/>
            <person name="Pocsi I."/>
            <person name="Scazzocchio C."/>
            <person name="Seiboth B."/>
            <person name="vanKuyk P.A."/>
            <person name="Wortman J."/>
            <person name="Dyer P.S."/>
            <person name="Grigoriev I.V."/>
        </authorList>
    </citation>
    <scope>NUCLEOTIDE SEQUENCE [LARGE SCALE GENOMIC DNA]</scope>
    <source>
        <strain evidence="3">CBS 593.65</strain>
    </source>
</reference>
<dbReference type="VEuPathDB" id="FungiDB:ASPSYDRAFT_86966"/>
<evidence type="ECO:0000259" key="1">
    <source>
        <dbReference type="Pfam" id="PF01738"/>
    </source>
</evidence>
<dbReference type="PANTHER" id="PTHR17630:SF44">
    <property type="entry name" value="PROTEIN AIM2"/>
    <property type="match status" value="1"/>
</dbReference>
<feature type="domain" description="Dienelactone hydrolase" evidence="1">
    <location>
        <begin position="37"/>
        <end position="265"/>
    </location>
</feature>